<organism evidence="8 9">
    <name type="scientific">Listeria marthii FSL S4-120</name>
    <dbReference type="NCBI Taxonomy" id="702457"/>
    <lineage>
        <taxon>Bacteria</taxon>
        <taxon>Bacillati</taxon>
        <taxon>Bacillota</taxon>
        <taxon>Bacilli</taxon>
        <taxon>Bacillales</taxon>
        <taxon>Listeriaceae</taxon>
        <taxon>Listeria</taxon>
    </lineage>
</organism>
<keyword evidence="5" id="KW-0598">Phosphotransferase system</keyword>
<comment type="caution">
    <text evidence="8">The sequence shown here is derived from an EMBL/GenBank/DDBJ whole genome shotgun (WGS) entry which is preliminary data.</text>
</comment>
<keyword evidence="9" id="KW-1185">Reference proteome</keyword>
<dbReference type="Proteomes" id="UP000003412">
    <property type="component" value="Chromosome"/>
</dbReference>
<reference evidence="8 9" key="1">
    <citation type="journal article" date="2010" name="Microbiol. Resour. Announc.">
        <title>Comparative genomics of the bacterial genus Listeria: Genome evolution is characterized by limited gene acquisition and limited gene loss.</title>
        <authorList>
            <person name="den Bakker H.C."/>
            <person name="Cummings C.A."/>
            <person name="Ferreira V."/>
            <person name="Vatta P."/>
            <person name="Orsi R.H."/>
            <person name="Degoricija L."/>
            <person name="Barker M."/>
            <person name="Petrauskene O."/>
            <person name="Furtado M.R."/>
            <person name="Wiedmann M."/>
        </authorList>
    </citation>
    <scope>NUCLEOTIDE SEQUENCE [LARGE SCALE GENOMIC DNA]</scope>
    <source>
        <strain evidence="8 9">FSL S4-120</strain>
    </source>
</reference>
<dbReference type="SUPFAM" id="SSF52794">
    <property type="entry name" value="PTS system IIB component-like"/>
    <property type="match status" value="1"/>
</dbReference>
<evidence type="ECO:0000256" key="5">
    <source>
        <dbReference type="ARBA" id="ARBA00022683"/>
    </source>
</evidence>
<feature type="modified residue" description="Phosphocysteine; by EIIA" evidence="6">
    <location>
        <position position="8"/>
    </location>
</feature>
<evidence type="ECO:0000256" key="2">
    <source>
        <dbReference type="ARBA" id="ARBA00022553"/>
    </source>
</evidence>
<evidence type="ECO:0000256" key="4">
    <source>
        <dbReference type="ARBA" id="ARBA00022679"/>
    </source>
</evidence>
<keyword evidence="2" id="KW-0597">Phosphoprotein</keyword>
<feature type="domain" description="PTS EIIB type-3" evidence="7">
    <location>
        <begin position="1"/>
        <end position="48"/>
    </location>
</feature>
<dbReference type="PROSITE" id="PS51100">
    <property type="entry name" value="PTS_EIIB_TYPE_3"/>
    <property type="match status" value="1"/>
</dbReference>
<dbReference type="InterPro" id="IPR013012">
    <property type="entry name" value="PTS_EIIB_3"/>
</dbReference>
<feature type="non-terminal residue" evidence="8">
    <location>
        <position position="48"/>
    </location>
</feature>
<dbReference type="EMBL" id="ADXF01000527">
    <property type="protein sequence ID" value="EFR88125.1"/>
    <property type="molecule type" value="Genomic_DNA"/>
</dbReference>
<evidence type="ECO:0000313" key="9">
    <source>
        <dbReference type="Proteomes" id="UP000003412"/>
    </source>
</evidence>
<gene>
    <name evidence="8" type="ORF">NT05LM_1304</name>
</gene>
<proteinExistence type="predicted"/>
<dbReference type="Gene3D" id="3.40.50.2300">
    <property type="match status" value="1"/>
</dbReference>
<protein>
    <submittedName>
        <fullName evidence="8">PTS system, IIB component, putative</fullName>
    </submittedName>
</protein>
<dbReference type="InterPro" id="IPR036095">
    <property type="entry name" value="PTS_EIIB-like_sf"/>
</dbReference>
<keyword evidence="3" id="KW-0762">Sugar transport</keyword>
<evidence type="ECO:0000256" key="6">
    <source>
        <dbReference type="PROSITE-ProRule" id="PRU00423"/>
    </source>
</evidence>
<evidence type="ECO:0000256" key="1">
    <source>
        <dbReference type="ARBA" id="ARBA00022448"/>
    </source>
</evidence>
<evidence type="ECO:0000256" key="3">
    <source>
        <dbReference type="ARBA" id="ARBA00022597"/>
    </source>
</evidence>
<evidence type="ECO:0000313" key="8">
    <source>
        <dbReference type="EMBL" id="EFR88125.1"/>
    </source>
</evidence>
<keyword evidence="4" id="KW-0808">Transferase</keyword>
<sequence>MQTLMIVCAGGATSSLMAQNVVKSATSEGMDAVLLFPDDVKYKDSFRE</sequence>
<keyword evidence="1" id="KW-0813">Transport</keyword>
<accession>A0ABN0BYD2</accession>
<name>A0ABN0BYD2_9LIST</name>
<evidence type="ECO:0000259" key="7">
    <source>
        <dbReference type="PROSITE" id="PS51100"/>
    </source>
</evidence>